<dbReference type="InterPro" id="IPR036388">
    <property type="entry name" value="WH-like_DNA-bd_sf"/>
</dbReference>
<organism evidence="2 3">
    <name type="scientific">Rugosimonospora africana</name>
    <dbReference type="NCBI Taxonomy" id="556532"/>
    <lineage>
        <taxon>Bacteria</taxon>
        <taxon>Bacillati</taxon>
        <taxon>Actinomycetota</taxon>
        <taxon>Actinomycetes</taxon>
        <taxon>Micromonosporales</taxon>
        <taxon>Micromonosporaceae</taxon>
        <taxon>Rugosimonospora</taxon>
    </lineage>
</organism>
<keyword evidence="1" id="KW-1133">Transmembrane helix</keyword>
<protein>
    <recommendedName>
        <fullName evidence="4">PadR family transcriptional regulator</fullName>
    </recommendedName>
</protein>
<evidence type="ECO:0000256" key="1">
    <source>
        <dbReference type="SAM" id="Phobius"/>
    </source>
</evidence>
<proteinExistence type="predicted"/>
<evidence type="ECO:0008006" key="4">
    <source>
        <dbReference type="Google" id="ProtNLM"/>
    </source>
</evidence>
<dbReference type="SUPFAM" id="SSF46785">
    <property type="entry name" value="Winged helix' DNA-binding domain"/>
    <property type="match status" value="1"/>
</dbReference>
<accession>A0A8J3VXA0</accession>
<comment type="caution">
    <text evidence="2">The sequence shown here is derived from an EMBL/GenBank/DDBJ whole genome shotgun (WGS) entry which is preliminary data.</text>
</comment>
<keyword evidence="1" id="KW-0472">Membrane</keyword>
<gene>
    <name evidence="2" type="ORF">Raf01_98260</name>
</gene>
<evidence type="ECO:0000313" key="3">
    <source>
        <dbReference type="Proteomes" id="UP000642748"/>
    </source>
</evidence>
<dbReference type="EMBL" id="BONZ01000153">
    <property type="protein sequence ID" value="GIH21654.1"/>
    <property type="molecule type" value="Genomic_DNA"/>
</dbReference>
<evidence type="ECO:0000313" key="2">
    <source>
        <dbReference type="EMBL" id="GIH21654.1"/>
    </source>
</evidence>
<feature type="transmembrane region" description="Helical" evidence="1">
    <location>
        <begin position="20"/>
        <end position="39"/>
    </location>
</feature>
<reference evidence="2" key="1">
    <citation type="submission" date="2021-01" db="EMBL/GenBank/DDBJ databases">
        <title>Whole genome shotgun sequence of Rugosimonospora africana NBRC 104875.</title>
        <authorList>
            <person name="Komaki H."/>
            <person name="Tamura T."/>
        </authorList>
    </citation>
    <scope>NUCLEOTIDE SEQUENCE</scope>
    <source>
        <strain evidence="2">NBRC 104875</strain>
    </source>
</reference>
<sequence length="224" mass="24619">MARTDSEQTSDDSEDLPSLNALAVLGLLATVPMTAYALAEQTQRSLRWVWTASRRALLGEPKRLAERGLVEAVAAEPGSRAGQRWQAAEAGREAIRRWLSTPVSPTGVNSEIALRLIFADQSDLAALKARVAERQAQIQQEIQAGLALLDSLLVDGGPLPQRLHITTATAQLIIEYRLGEHAALTWLADELTRWEDTTTPQPERNRAALIALRERLRKAMDTDA</sequence>
<dbReference type="Gene3D" id="1.10.10.10">
    <property type="entry name" value="Winged helix-like DNA-binding domain superfamily/Winged helix DNA-binding domain"/>
    <property type="match status" value="1"/>
</dbReference>
<dbReference type="RefSeq" id="WP_203925025.1">
    <property type="nucleotide sequence ID" value="NZ_BONZ01000153.1"/>
</dbReference>
<dbReference type="InterPro" id="IPR036390">
    <property type="entry name" value="WH_DNA-bd_sf"/>
</dbReference>
<keyword evidence="3" id="KW-1185">Reference proteome</keyword>
<dbReference type="AlphaFoldDB" id="A0A8J3VXA0"/>
<name>A0A8J3VXA0_9ACTN</name>
<keyword evidence="1" id="KW-0812">Transmembrane</keyword>
<dbReference type="Proteomes" id="UP000642748">
    <property type="component" value="Unassembled WGS sequence"/>
</dbReference>